<dbReference type="AlphaFoldDB" id="A0A0J7JCW1"/>
<dbReference type="PATRIC" id="fig|1658765.3.peg.1825"/>
<keyword evidence="1" id="KW-0812">Transmembrane</keyword>
<dbReference type="STRING" id="1658765.Msub_11830"/>
<dbReference type="EMBL" id="LFBU01000001">
    <property type="protein sequence ID" value="KMQ75621.1"/>
    <property type="molecule type" value="Genomic_DNA"/>
</dbReference>
<sequence>MPDSARIQSLLRRGVAAIVGILLAVALLTALVLAGFYLLLRALTLALIPVWGEPAALAVTGAVCLVLVVGIFWLLIRPGRAASKRSDHSGKEGASPVSQLRKLIRENPLESAMTAFALGVVEQSDPRLRSLLLQGGMVLMKEAESGSSEAEGGDVNVKT</sequence>
<feature type="transmembrane region" description="Helical" evidence="1">
    <location>
        <begin position="55"/>
        <end position="76"/>
    </location>
</feature>
<protein>
    <submittedName>
        <fullName evidence="2">Uncharacterized protein</fullName>
    </submittedName>
</protein>
<feature type="transmembrane region" description="Helical" evidence="1">
    <location>
        <begin position="15"/>
        <end position="40"/>
    </location>
</feature>
<organism evidence="2 3">
    <name type="scientific">Marinobacter subterrani</name>
    <dbReference type="NCBI Taxonomy" id="1658765"/>
    <lineage>
        <taxon>Bacteria</taxon>
        <taxon>Pseudomonadati</taxon>
        <taxon>Pseudomonadota</taxon>
        <taxon>Gammaproteobacteria</taxon>
        <taxon>Pseudomonadales</taxon>
        <taxon>Marinobacteraceae</taxon>
        <taxon>Marinobacter</taxon>
    </lineage>
</organism>
<dbReference type="RefSeq" id="WP_048495693.1">
    <property type="nucleotide sequence ID" value="NZ_LFBU01000001.1"/>
</dbReference>
<dbReference type="OrthoDB" id="6369388at2"/>
<dbReference type="Proteomes" id="UP000036102">
    <property type="component" value="Unassembled WGS sequence"/>
</dbReference>
<keyword evidence="3" id="KW-1185">Reference proteome</keyword>
<accession>A0A0J7JCW1</accession>
<keyword evidence="1" id="KW-0472">Membrane</keyword>
<proteinExistence type="predicted"/>
<evidence type="ECO:0000313" key="3">
    <source>
        <dbReference type="Proteomes" id="UP000036102"/>
    </source>
</evidence>
<evidence type="ECO:0000256" key="1">
    <source>
        <dbReference type="SAM" id="Phobius"/>
    </source>
</evidence>
<comment type="caution">
    <text evidence="2">The sequence shown here is derived from an EMBL/GenBank/DDBJ whole genome shotgun (WGS) entry which is preliminary data.</text>
</comment>
<evidence type="ECO:0000313" key="2">
    <source>
        <dbReference type="EMBL" id="KMQ75621.1"/>
    </source>
</evidence>
<keyword evidence="1" id="KW-1133">Transmembrane helix</keyword>
<reference evidence="2 3" key="1">
    <citation type="submission" date="2015-06" db="EMBL/GenBank/DDBJ databases">
        <title>Marinobacter subterrani, a genetically tractable neutrophilic iron-oxidizing strain isolated from the Soudan Iron Mine.</title>
        <authorList>
            <person name="Bonis B.M."/>
            <person name="Gralnick J.A."/>
        </authorList>
    </citation>
    <scope>NUCLEOTIDE SEQUENCE [LARGE SCALE GENOMIC DNA]</scope>
    <source>
        <strain evidence="2 3">JG233</strain>
    </source>
</reference>
<gene>
    <name evidence="2" type="ORF">Msub_11830</name>
</gene>
<name>A0A0J7JCW1_9GAMM</name>